<comment type="caution">
    <text evidence="1">The sequence shown here is derived from an EMBL/GenBank/DDBJ whole genome shotgun (WGS) entry which is preliminary data.</text>
</comment>
<protein>
    <submittedName>
        <fullName evidence="1">Uncharacterized protein</fullName>
    </submittedName>
</protein>
<proteinExistence type="predicted"/>
<evidence type="ECO:0000313" key="2">
    <source>
        <dbReference type="Proteomes" id="UP001164929"/>
    </source>
</evidence>
<organism evidence="1 2">
    <name type="scientific">Populus alba x Populus x berolinensis</name>
    <dbReference type="NCBI Taxonomy" id="444605"/>
    <lineage>
        <taxon>Eukaryota</taxon>
        <taxon>Viridiplantae</taxon>
        <taxon>Streptophyta</taxon>
        <taxon>Embryophyta</taxon>
        <taxon>Tracheophyta</taxon>
        <taxon>Spermatophyta</taxon>
        <taxon>Magnoliopsida</taxon>
        <taxon>eudicotyledons</taxon>
        <taxon>Gunneridae</taxon>
        <taxon>Pentapetalae</taxon>
        <taxon>rosids</taxon>
        <taxon>fabids</taxon>
        <taxon>Malpighiales</taxon>
        <taxon>Salicaceae</taxon>
        <taxon>Saliceae</taxon>
        <taxon>Populus</taxon>
    </lineage>
</organism>
<dbReference type="Proteomes" id="UP001164929">
    <property type="component" value="Chromosome 13"/>
</dbReference>
<gene>
    <name evidence="1" type="ORF">NC653_031167</name>
</gene>
<name>A0AAD6Q2B9_9ROSI</name>
<dbReference type="EMBL" id="JAQIZT010000013">
    <property type="protein sequence ID" value="KAJ6975230.1"/>
    <property type="molecule type" value="Genomic_DNA"/>
</dbReference>
<feature type="non-terminal residue" evidence="1">
    <location>
        <position position="1"/>
    </location>
</feature>
<dbReference type="AlphaFoldDB" id="A0AAD6Q2B9"/>
<keyword evidence="2" id="KW-1185">Reference proteome</keyword>
<reference evidence="1" key="1">
    <citation type="journal article" date="2023" name="Mol. Ecol. Resour.">
        <title>Chromosome-level genome assembly of a triploid poplar Populus alba 'Berolinensis'.</title>
        <authorList>
            <person name="Chen S."/>
            <person name="Yu Y."/>
            <person name="Wang X."/>
            <person name="Wang S."/>
            <person name="Zhang T."/>
            <person name="Zhou Y."/>
            <person name="He R."/>
            <person name="Meng N."/>
            <person name="Wang Y."/>
            <person name="Liu W."/>
            <person name="Liu Z."/>
            <person name="Liu J."/>
            <person name="Guo Q."/>
            <person name="Huang H."/>
            <person name="Sederoff R.R."/>
            <person name="Wang G."/>
            <person name="Qu G."/>
            <person name="Chen S."/>
        </authorList>
    </citation>
    <scope>NUCLEOTIDE SEQUENCE</scope>
    <source>
        <strain evidence="1">SC-2020</strain>
    </source>
</reference>
<accession>A0AAD6Q2B9</accession>
<sequence>GGKIRAKLVAEPRGADVIASDELELPFEGILDHRKLDMISECQFLWFDALQKLLVASMMFEQFHGASFLLHKILAMDGLRFITILVSSSNSAVV</sequence>
<evidence type="ECO:0000313" key="1">
    <source>
        <dbReference type="EMBL" id="KAJ6975230.1"/>
    </source>
</evidence>